<keyword evidence="4" id="KW-0769">Symport</keyword>
<protein>
    <recommendedName>
        <fullName evidence="8">MFS transporter</fullName>
    </recommendedName>
</protein>
<reference evidence="6 7" key="1">
    <citation type="submission" date="2020-08" db="EMBL/GenBank/DDBJ databases">
        <title>Genomic Encyclopedia of Type Strains, Phase IV (KMG-IV): sequencing the most valuable type-strain genomes for metagenomic binning, comparative biology and taxonomic classification.</title>
        <authorList>
            <person name="Goeker M."/>
        </authorList>
    </citation>
    <scope>NUCLEOTIDE SEQUENCE [LARGE SCALE GENOMIC DNA]</scope>
    <source>
        <strain evidence="6 7">DSM 101730</strain>
    </source>
</reference>
<feature type="transmembrane region" description="Helical" evidence="5">
    <location>
        <begin position="21"/>
        <end position="49"/>
    </location>
</feature>
<proteinExistence type="predicted"/>
<keyword evidence="5" id="KW-1133">Transmembrane helix</keyword>
<comment type="subcellular location">
    <subcellularLocation>
        <location evidence="1">Cell membrane</location>
        <topology evidence="1">Multi-pass membrane protein</topology>
    </subcellularLocation>
</comment>
<dbReference type="GO" id="GO:0015293">
    <property type="term" value="F:symporter activity"/>
    <property type="evidence" value="ECO:0007669"/>
    <property type="project" value="UniProtKB-KW"/>
</dbReference>
<evidence type="ECO:0000313" key="6">
    <source>
        <dbReference type="EMBL" id="MBB5224538.1"/>
    </source>
</evidence>
<evidence type="ECO:0000256" key="2">
    <source>
        <dbReference type="ARBA" id="ARBA00022448"/>
    </source>
</evidence>
<dbReference type="InterPro" id="IPR036259">
    <property type="entry name" value="MFS_trans_sf"/>
</dbReference>
<keyword evidence="2" id="KW-0813">Transport</keyword>
<evidence type="ECO:0000256" key="3">
    <source>
        <dbReference type="ARBA" id="ARBA00022475"/>
    </source>
</evidence>
<dbReference type="SUPFAM" id="SSF103473">
    <property type="entry name" value="MFS general substrate transporter"/>
    <property type="match status" value="1"/>
</dbReference>
<dbReference type="EMBL" id="JACHFM010000009">
    <property type="protein sequence ID" value="MBB5224538.1"/>
    <property type="molecule type" value="Genomic_DNA"/>
</dbReference>
<dbReference type="Proteomes" id="UP000549457">
    <property type="component" value="Unassembled WGS sequence"/>
</dbReference>
<evidence type="ECO:0000313" key="7">
    <source>
        <dbReference type="Proteomes" id="UP000549457"/>
    </source>
</evidence>
<organism evidence="6 7">
    <name type="scientific">Amaricoccus macauensis</name>
    <dbReference type="NCBI Taxonomy" id="57001"/>
    <lineage>
        <taxon>Bacteria</taxon>
        <taxon>Pseudomonadati</taxon>
        <taxon>Pseudomonadota</taxon>
        <taxon>Alphaproteobacteria</taxon>
        <taxon>Rhodobacterales</taxon>
        <taxon>Paracoccaceae</taxon>
        <taxon>Amaricoccus</taxon>
    </lineage>
</organism>
<dbReference type="PANTHER" id="PTHR43528">
    <property type="entry name" value="ALPHA-KETOGLUTARATE PERMEASE"/>
    <property type="match status" value="1"/>
</dbReference>
<evidence type="ECO:0000256" key="5">
    <source>
        <dbReference type="SAM" id="Phobius"/>
    </source>
</evidence>
<dbReference type="AlphaFoldDB" id="A0A840SUY2"/>
<keyword evidence="3" id="KW-1003">Cell membrane</keyword>
<sequence>MSQHGTPGLHADSATLRKVTTAAVAGTVIEWFDFAIYGFMAPIIAVTFFPEGNRVAGLLQTFAIFAVAFALRPGRRFRAAGQGTPATPAVARPAA</sequence>
<dbReference type="GO" id="GO:0005886">
    <property type="term" value="C:plasma membrane"/>
    <property type="evidence" value="ECO:0007669"/>
    <property type="project" value="UniProtKB-SubCell"/>
</dbReference>
<accession>A0A840SUY2</accession>
<gene>
    <name evidence="6" type="ORF">HNP73_004509</name>
</gene>
<dbReference type="InterPro" id="IPR051084">
    <property type="entry name" value="H+-coupled_symporters"/>
</dbReference>
<name>A0A840SUY2_9RHOB</name>
<keyword evidence="7" id="KW-1185">Reference proteome</keyword>
<dbReference type="PANTHER" id="PTHR43528:SF1">
    <property type="entry name" value="ALPHA-KETOGLUTARATE PERMEASE"/>
    <property type="match status" value="1"/>
</dbReference>
<comment type="caution">
    <text evidence="6">The sequence shown here is derived from an EMBL/GenBank/DDBJ whole genome shotgun (WGS) entry which is preliminary data.</text>
</comment>
<keyword evidence="5" id="KW-0812">Transmembrane</keyword>
<evidence type="ECO:0000256" key="1">
    <source>
        <dbReference type="ARBA" id="ARBA00004651"/>
    </source>
</evidence>
<dbReference type="RefSeq" id="WP_184155410.1">
    <property type="nucleotide sequence ID" value="NZ_JACHFM010000009.1"/>
</dbReference>
<evidence type="ECO:0000256" key="4">
    <source>
        <dbReference type="ARBA" id="ARBA00022847"/>
    </source>
</evidence>
<feature type="transmembrane region" description="Helical" evidence="5">
    <location>
        <begin position="55"/>
        <end position="71"/>
    </location>
</feature>
<keyword evidence="5" id="KW-0472">Membrane</keyword>
<evidence type="ECO:0008006" key="8">
    <source>
        <dbReference type="Google" id="ProtNLM"/>
    </source>
</evidence>